<sequence length="163" mass="18248">MSIVVLSTVIPALGSLVPPLFHSTLDIIAQVNFYQVTALSHKLEMEDVKSVHHNPETGEVKAILERRTAEGRRDTNFVSKESLQRVGLRIVKNLMDTNPPLYPGTSSEVFETYYSTQYLLSDLMYWMAQCQIKASNLEAQGIQSGWNWNSALTAKNSGISWDA</sequence>
<keyword evidence="2" id="KW-1185">Reference proteome</keyword>
<name>A0A9W9DG17_9AGAR</name>
<evidence type="ECO:0000313" key="1">
    <source>
        <dbReference type="EMBL" id="KAJ4468915.1"/>
    </source>
</evidence>
<dbReference type="AlphaFoldDB" id="A0A9W9DG17"/>
<reference evidence="1" key="1">
    <citation type="submission" date="2022-08" db="EMBL/GenBank/DDBJ databases">
        <title>A Global Phylogenomic Analysis of the Shiitake Genus Lentinula.</title>
        <authorList>
            <consortium name="DOE Joint Genome Institute"/>
            <person name="Sierra-Patev S."/>
            <person name="Min B."/>
            <person name="Naranjo-Ortiz M."/>
            <person name="Looney B."/>
            <person name="Konkel Z."/>
            <person name="Slot J.C."/>
            <person name="Sakamoto Y."/>
            <person name="Steenwyk J.L."/>
            <person name="Rokas A."/>
            <person name="Carro J."/>
            <person name="Camarero S."/>
            <person name="Ferreira P."/>
            <person name="Molpeceres G."/>
            <person name="Ruiz-Duenas F.J."/>
            <person name="Serrano A."/>
            <person name="Henrissat B."/>
            <person name="Drula E."/>
            <person name="Hughes K.W."/>
            <person name="Mata J.L."/>
            <person name="Ishikawa N.K."/>
            <person name="Vargas-Isla R."/>
            <person name="Ushijima S."/>
            <person name="Smith C.A."/>
            <person name="Ahrendt S."/>
            <person name="Andreopoulos W."/>
            <person name="He G."/>
            <person name="Labutti K."/>
            <person name="Lipzen A."/>
            <person name="Ng V."/>
            <person name="Riley R."/>
            <person name="Sandor L."/>
            <person name="Barry K."/>
            <person name="Martinez A.T."/>
            <person name="Xiao Y."/>
            <person name="Gibbons J.G."/>
            <person name="Terashima K."/>
            <person name="Grigoriev I.V."/>
            <person name="Hibbett D.S."/>
        </authorList>
    </citation>
    <scope>NUCLEOTIDE SEQUENCE</scope>
    <source>
        <strain evidence="1">JLM2183</strain>
    </source>
</reference>
<evidence type="ECO:0000313" key="2">
    <source>
        <dbReference type="Proteomes" id="UP001150266"/>
    </source>
</evidence>
<gene>
    <name evidence="1" type="ORF">J3R30DRAFT_3409949</name>
</gene>
<dbReference type="OrthoDB" id="3012058at2759"/>
<organism evidence="1 2">
    <name type="scientific">Lentinula aciculospora</name>
    <dbReference type="NCBI Taxonomy" id="153920"/>
    <lineage>
        <taxon>Eukaryota</taxon>
        <taxon>Fungi</taxon>
        <taxon>Dikarya</taxon>
        <taxon>Basidiomycota</taxon>
        <taxon>Agaricomycotina</taxon>
        <taxon>Agaricomycetes</taxon>
        <taxon>Agaricomycetidae</taxon>
        <taxon>Agaricales</taxon>
        <taxon>Marasmiineae</taxon>
        <taxon>Omphalotaceae</taxon>
        <taxon>Lentinula</taxon>
    </lineage>
</organism>
<dbReference type="Proteomes" id="UP001150266">
    <property type="component" value="Unassembled WGS sequence"/>
</dbReference>
<proteinExistence type="predicted"/>
<comment type="caution">
    <text evidence="1">The sequence shown here is derived from an EMBL/GenBank/DDBJ whole genome shotgun (WGS) entry which is preliminary data.</text>
</comment>
<accession>A0A9W9DG17</accession>
<protein>
    <submittedName>
        <fullName evidence="1">Uncharacterized protein</fullName>
    </submittedName>
</protein>
<dbReference type="EMBL" id="JAOTPV010000034">
    <property type="protein sequence ID" value="KAJ4468915.1"/>
    <property type="molecule type" value="Genomic_DNA"/>
</dbReference>